<name>A0A9P7D400_9AGAM</name>
<evidence type="ECO:0000313" key="1">
    <source>
        <dbReference type="EMBL" id="KAG1777616.1"/>
    </source>
</evidence>
<proteinExistence type="predicted"/>
<protein>
    <submittedName>
        <fullName evidence="1">Uncharacterized protein</fullName>
    </submittedName>
</protein>
<evidence type="ECO:0000313" key="2">
    <source>
        <dbReference type="Proteomes" id="UP000714275"/>
    </source>
</evidence>
<reference evidence="1" key="1">
    <citation type="journal article" date="2020" name="New Phytol.">
        <title>Comparative genomics reveals dynamic genome evolution in host specialist ectomycorrhizal fungi.</title>
        <authorList>
            <person name="Lofgren L.A."/>
            <person name="Nguyen N.H."/>
            <person name="Vilgalys R."/>
            <person name="Ruytinx J."/>
            <person name="Liao H.L."/>
            <person name="Branco S."/>
            <person name="Kuo A."/>
            <person name="LaButti K."/>
            <person name="Lipzen A."/>
            <person name="Andreopoulos W."/>
            <person name="Pangilinan J."/>
            <person name="Riley R."/>
            <person name="Hundley H."/>
            <person name="Na H."/>
            <person name="Barry K."/>
            <person name="Grigoriev I.V."/>
            <person name="Stajich J.E."/>
            <person name="Kennedy P.G."/>
        </authorList>
    </citation>
    <scope>NUCLEOTIDE SEQUENCE</scope>
    <source>
        <strain evidence="1">DOB743</strain>
    </source>
</reference>
<dbReference type="OrthoDB" id="413361at2759"/>
<organism evidence="1 2">
    <name type="scientific">Suillus placidus</name>
    <dbReference type="NCBI Taxonomy" id="48579"/>
    <lineage>
        <taxon>Eukaryota</taxon>
        <taxon>Fungi</taxon>
        <taxon>Dikarya</taxon>
        <taxon>Basidiomycota</taxon>
        <taxon>Agaricomycotina</taxon>
        <taxon>Agaricomycetes</taxon>
        <taxon>Agaricomycetidae</taxon>
        <taxon>Boletales</taxon>
        <taxon>Suillineae</taxon>
        <taxon>Suillaceae</taxon>
        <taxon>Suillus</taxon>
    </lineage>
</organism>
<dbReference type="EMBL" id="JABBWD010000019">
    <property type="protein sequence ID" value="KAG1777616.1"/>
    <property type="molecule type" value="Genomic_DNA"/>
</dbReference>
<accession>A0A9P7D400</accession>
<gene>
    <name evidence="1" type="ORF">EV702DRAFT_1196825</name>
</gene>
<dbReference type="AlphaFoldDB" id="A0A9P7D400"/>
<sequence>MLVSTQCFANVFETRAAAMRDVDTIYSLLIGLPQTPIWQQFRSMLEQHMHDEVMTSVPGATSSFTMDSCVSCITAEAARHVHAQSIHAARPGSEYANAAAVSSTSNVNTITGLHKHKHNPEGIFCTTPGCNKGDHDHAHCYAKGGGMEGQAPWMRGKKKDDAKETTAVAAAAMTATAPSPAPPAPVIATAAADLSSFMQDLSFASITELPNEIACAANLPFATILDSGTTITLVKDRHFFHTPQVMGTVLPGSPSVNIVFEFDSPTAFMRREHC</sequence>
<dbReference type="Proteomes" id="UP000714275">
    <property type="component" value="Unassembled WGS sequence"/>
</dbReference>
<keyword evidence="2" id="KW-1185">Reference proteome</keyword>
<comment type="caution">
    <text evidence="1">The sequence shown here is derived from an EMBL/GenBank/DDBJ whole genome shotgun (WGS) entry which is preliminary data.</text>
</comment>